<comment type="caution">
    <text evidence="2">The sequence shown here is derived from an EMBL/GenBank/DDBJ whole genome shotgun (WGS) entry which is preliminary data.</text>
</comment>
<dbReference type="Pfam" id="PF06952">
    <property type="entry name" value="PsiA"/>
    <property type="match status" value="1"/>
</dbReference>
<dbReference type="Proteomes" id="UP000281332">
    <property type="component" value="Unassembled WGS sequence"/>
</dbReference>
<dbReference type="InterPro" id="IPR009713">
    <property type="entry name" value="Uncharacterised_PsiA"/>
</dbReference>
<reference evidence="2 3" key="1">
    <citation type="submission" date="2018-11" db="EMBL/GenBank/DDBJ databases">
        <title>Whole genome sequencing of Pantoea sp. RIT388.</title>
        <authorList>
            <person name="Gan H.M."/>
            <person name="Hudson A.O."/>
        </authorList>
    </citation>
    <scope>NUCLEOTIDE SEQUENCE [LARGE SCALE GENOMIC DNA]</scope>
    <source>
        <strain evidence="2 3">RIT388</strain>
    </source>
</reference>
<sequence>MNMIPRHLSLVPACPYTLAVSLAVAEVEKRQQGRATCGAHPYASAFMRHYCGTRTIKADQLRRVIPEYSPGDRTAPPAREYLAALDTLIASRGERCPWPLSQDTGSRLFPLTAARFTERREKRLSLRQNREHNRESREREQKRRRYQNRLAQAALELAFHTPQTAGRWYVHWQGRDICESDLLSLVLNWLKRFVSCRHIDPWEWYDEPLWRVMLDISILAGEMSAFSRMTARFALPVLLTCRP</sequence>
<feature type="compositionally biased region" description="Basic and acidic residues" evidence="1">
    <location>
        <begin position="122"/>
        <end position="141"/>
    </location>
</feature>
<evidence type="ECO:0000313" key="3">
    <source>
        <dbReference type="Proteomes" id="UP000281332"/>
    </source>
</evidence>
<organism evidence="2 3">
    <name type="scientific">Candidatus Pantoea deserta</name>
    <dbReference type="NCBI Taxonomy" id="1869313"/>
    <lineage>
        <taxon>Bacteria</taxon>
        <taxon>Pseudomonadati</taxon>
        <taxon>Pseudomonadota</taxon>
        <taxon>Gammaproteobacteria</taxon>
        <taxon>Enterobacterales</taxon>
        <taxon>Erwiniaceae</taxon>
        <taxon>Pantoea</taxon>
    </lineage>
</organism>
<keyword evidence="3" id="KW-1185">Reference proteome</keyword>
<dbReference type="AlphaFoldDB" id="A0A3N4NE58"/>
<proteinExistence type="predicted"/>
<dbReference type="OrthoDB" id="6481135at2"/>
<gene>
    <name evidence="2" type="ORF">BBB56_23210</name>
</gene>
<name>A0A3N4NE58_9GAMM</name>
<feature type="region of interest" description="Disordered" evidence="1">
    <location>
        <begin position="122"/>
        <end position="143"/>
    </location>
</feature>
<accession>A0A3N4NE58</accession>
<dbReference type="EMBL" id="RMVG01000042">
    <property type="protein sequence ID" value="RPD91706.1"/>
    <property type="molecule type" value="Genomic_DNA"/>
</dbReference>
<evidence type="ECO:0000256" key="1">
    <source>
        <dbReference type="SAM" id="MobiDB-lite"/>
    </source>
</evidence>
<protein>
    <submittedName>
        <fullName evidence="2">Plasmid SOS inhibition protein A</fullName>
    </submittedName>
</protein>
<dbReference type="RefSeq" id="WP_123803235.1">
    <property type="nucleotide sequence ID" value="NZ_RMVG01000042.1"/>
</dbReference>
<evidence type="ECO:0000313" key="2">
    <source>
        <dbReference type="EMBL" id="RPD91706.1"/>
    </source>
</evidence>